<evidence type="ECO:0000256" key="1">
    <source>
        <dbReference type="ARBA" id="ARBA00004651"/>
    </source>
</evidence>
<feature type="domain" description="ABC transmembrane type-1" evidence="8">
    <location>
        <begin position="84"/>
        <end position="277"/>
    </location>
</feature>
<dbReference type="InterPro" id="IPR000515">
    <property type="entry name" value="MetI-like"/>
</dbReference>
<evidence type="ECO:0000259" key="8">
    <source>
        <dbReference type="PROSITE" id="PS50928"/>
    </source>
</evidence>
<feature type="transmembrane region" description="Helical" evidence="7">
    <location>
        <begin position="196"/>
        <end position="218"/>
    </location>
</feature>
<evidence type="ECO:0000313" key="10">
    <source>
        <dbReference type="Proteomes" id="UP000600247"/>
    </source>
</evidence>
<evidence type="ECO:0000313" key="9">
    <source>
        <dbReference type="EMBL" id="GGG66459.1"/>
    </source>
</evidence>
<keyword evidence="2 7" id="KW-0813">Transport</keyword>
<name>A0A917H3K1_9BACL</name>
<evidence type="ECO:0000256" key="7">
    <source>
        <dbReference type="RuleBase" id="RU363032"/>
    </source>
</evidence>
<dbReference type="Proteomes" id="UP000600247">
    <property type="component" value="Unassembled WGS sequence"/>
</dbReference>
<feature type="transmembrane region" description="Helical" evidence="7">
    <location>
        <begin position="153"/>
        <end position="175"/>
    </location>
</feature>
<organism evidence="9 10">
    <name type="scientific">Paenibacillus radicis</name>
    <name type="common">ex Gao et al. 2016</name>
    <dbReference type="NCBI Taxonomy" id="1737354"/>
    <lineage>
        <taxon>Bacteria</taxon>
        <taxon>Bacillati</taxon>
        <taxon>Bacillota</taxon>
        <taxon>Bacilli</taxon>
        <taxon>Bacillales</taxon>
        <taxon>Paenibacillaceae</taxon>
        <taxon>Paenibacillus</taxon>
    </lineage>
</organism>
<dbReference type="Pfam" id="PF00528">
    <property type="entry name" value="BPD_transp_1"/>
    <property type="match status" value="1"/>
</dbReference>
<keyword evidence="5 7" id="KW-1133">Transmembrane helix</keyword>
<gene>
    <name evidence="9" type="ORF">GCM10010918_21140</name>
</gene>
<sequence>MLSLTFRGDQVSATKQHPFYKMLTVLVLVFWTVAVLYPLIWTLLGALKDNQQFMLGKPWALPKFPLLWSNFTYVWETYGFGSYFLNSTIVTGASTLISLLLAATSAYILARFAFKGSGALYNLYLSAMMIPMILGLIPLFFLLNDLHLINKLFGLIVVYTASALPFGIFVLVGFFKTLPKELEEAASIDGAGYSRTFFTVMLPLAKSGLVSVGIMNALNIWNEYIMGTVFINDPSQYTLPVGIAIMQSEMQYRTEWGPLFAGLLLSMIPVIIIYIVFQRQIAEGVTAGAVK</sequence>
<feature type="transmembrane region" description="Helical" evidence="7">
    <location>
        <begin position="256"/>
        <end position="277"/>
    </location>
</feature>
<comment type="similarity">
    <text evidence="7">Belongs to the binding-protein-dependent transport system permease family.</text>
</comment>
<dbReference type="GO" id="GO:0005886">
    <property type="term" value="C:plasma membrane"/>
    <property type="evidence" value="ECO:0007669"/>
    <property type="project" value="UniProtKB-SubCell"/>
</dbReference>
<dbReference type="AlphaFoldDB" id="A0A917H3K1"/>
<evidence type="ECO:0000256" key="3">
    <source>
        <dbReference type="ARBA" id="ARBA00022475"/>
    </source>
</evidence>
<evidence type="ECO:0000256" key="6">
    <source>
        <dbReference type="ARBA" id="ARBA00023136"/>
    </source>
</evidence>
<evidence type="ECO:0000256" key="5">
    <source>
        <dbReference type="ARBA" id="ARBA00022989"/>
    </source>
</evidence>
<dbReference type="PANTHER" id="PTHR43744:SF12">
    <property type="entry name" value="ABC TRANSPORTER PERMEASE PROTEIN MG189-RELATED"/>
    <property type="match status" value="1"/>
</dbReference>
<keyword evidence="10" id="KW-1185">Reference proteome</keyword>
<keyword evidence="6 7" id="KW-0472">Membrane</keyword>
<protein>
    <submittedName>
        <fullName evidence="9">Sugar ABC transporter permease</fullName>
    </submittedName>
</protein>
<keyword evidence="3" id="KW-1003">Cell membrane</keyword>
<feature type="transmembrane region" description="Helical" evidence="7">
    <location>
        <begin position="83"/>
        <end position="109"/>
    </location>
</feature>
<comment type="subcellular location">
    <subcellularLocation>
        <location evidence="1 7">Cell membrane</location>
        <topology evidence="1 7">Multi-pass membrane protein</topology>
    </subcellularLocation>
</comment>
<evidence type="ECO:0000256" key="2">
    <source>
        <dbReference type="ARBA" id="ARBA00022448"/>
    </source>
</evidence>
<dbReference type="PROSITE" id="PS50928">
    <property type="entry name" value="ABC_TM1"/>
    <property type="match status" value="1"/>
</dbReference>
<reference evidence="9 10" key="1">
    <citation type="journal article" date="2014" name="Int. J. Syst. Evol. Microbiol.">
        <title>Complete genome sequence of Corynebacterium casei LMG S-19264T (=DSM 44701T), isolated from a smear-ripened cheese.</title>
        <authorList>
            <consortium name="US DOE Joint Genome Institute (JGI-PGF)"/>
            <person name="Walter F."/>
            <person name="Albersmeier A."/>
            <person name="Kalinowski J."/>
            <person name="Ruckert C."/>
        </authorList>
    </citation>
    <scope>NUCLEOTIDE SEQUENCE [LARGE SCALE GENOMIC DNA]</scope>
    <source>
        <strain evidence="9 10">CGMCC 1.15286</strain>
    </source>
</reference>
<dbReference type="InterPro" id="IPR035906">
    <property type="entry name" value="MetI-like_sf"/>
</dbReference>
<feature type="transmembrane region" description="Helical" evidence="7">
    <location>
        <begin position="121"/>
        <end position="141"/>
    </location>
</feature>
<dbReference type="PANTHER" id="PTHR43744">
    <property type="entry name" value="ABC TRANSPORTER PERMEASE PROTEIN MG189-RELATED-RELATED"/>
    <property type="match status" value="1"/>
</dbReference>
<feature type="transmembrane region" description="Helical" evidence="7">
    <location>
        <begin position="20"/>
        <end position="44"/>
    </location>
</feature>
<dbReference type="GO" id="GO:0055085">
    <property type="term" value="P:transmembrane transport"/>
    <property type="evidence" value="ECO:0007669"/>
    <property type="project" value="InterPro"/>
</dbReference>
<dbReference type="Gene3D" id="1.10.3720.10">
    <property type="entry name" value="MetI-like"/>
    <property type="match status" value="1"/>
</dbReference>
<keyword evidence="4 7" id="KW-0812">Transmembrane</keyword>
<comment type="caution">
    <text evidence="9">The sequence shown here is derived from an EMBL/GenBank/DDBJ whole genome shotgun (WGS) entry which is preliminary data.</text>
</comment>
<accession>A0A917H3K1</accession>
<evidence type="ECO:0000256" key="4">
    <source>
        <dbReference type="ARBA" id="ARBA00022692"/>
    </source>
</evidence>
<dbReference type="SUPFAM" id="SSF161098">
    <property type="entry name" value="MetI-like"/>
    <property type="match status" value="1"/>
</dbReference>
<dbReference type="EMBL" id="BMHY01000003">
    <property type="protein sequence ID" value="GGG66459.1"/>
    <property type="molecule type" value="Genomic_DNA"/>
</dbReference>
<dbReference type="CDD" id="cd06261">
    <property type="entry name" value="TM_PBP2"/>
    <property type="match status" value="1"/>
</dbReference>
<proteinExistence type="inferred from homology"/>